<dbReference type="Pfam" id="PF18737">
    <property type="entry name" value="HEPN_MAE_28990"/>
    <property type="match status" value="1"/>
</dbReference>
<feature type="domain" description="MAE-28990/MAE-18760-like HEPN" evidence="1">
    <location>
        <begin position="9"/>
        <end position="207"/>
    </location>
</feature>
<dbReference type="AlphaFoldDB" id="A0A5S9NYG9"/>
<evidence type="ECO:0000259" key="1">
    <source>
        <dbReference type="Pfam" id="PF18737"/>
    </source>
</evidence>
<proteinExistence type="predicted"/>
<sequence length="212" mass="24323">MSIVVDCYLDELDNARSNRARELSEIKRVFSLSSQSDPLGVSSKAVVVLSYAAWEGFYNECIDVYYKFLKENNIKVIDIGFKMLLGALTAEFESLRSRNHSGVSKRSFIEKLQEKMSCTFENFDLSIIRSRSNLNYDKIKENYEIMGFSLEALNPYRIKLDREIVGWRHGVAHGAPPKLMAVDTENHIELVNELLLIVSDHFQEAIIGFQRT</sequence>
<accession>A0A5S9NYG9</accession>
<name>A0A5S9NYG9_9HYPH</name>
<evidence type="ECO:0000313" key="2">
    <source>
        <dbReference type="EMBL" id="CAA0095864.1"/>
    </source>
</evidence>
<dbReference type="Proteomes" id="UP000433050">
    <property type="component" value="Unassembled WGS sequence"/>
</dbReference>
<evidence type="ECO:0000313" key="3">
    <source>
        <dbReference type="Proteomes" id="UP000433050"/>
    </source>
</evidence>
<reference evidence="2 3" key="1">
    <citation type="submission" date="2019-12" db="EMBL/GenBank/DDBJ databases">
        <authorList>
            <person name="Reyes-Prieto M."/>
        </authorList>
    </citation>
    <scope>NUCLEOTIDE SEQUENCE [LARGE SCALE GENOMIC DNA]</scope>
    <source>
        <strain evidence="2">HF14-78462</strain>
    </source>
</reference>
<dbReference type="EMBL" id="CACSAS010000001">
    <property type="protein sequence ID" value="CAA0095864.1"/>
    <property type="molecule type" value="Genomic_DNA"/>
</dbReference>
<keyword evidence="3" id="KW-1185">Reference proteome</keyword>
<gene>
    <name evidence="2" type="ORF">STARVERO_01935</name>
</gene>
<dbReference type="InterPro" id="IPR040788">
    <property type="entry name" value="HEPN_MAE_28990"/>
</dbReference>
<protein>
    <recommendedName>
        <fullName evidence="1">MAE-28990/MAE-18760-like HEPN domain-containing protein</fullName>
    </recommendedName>
</protein>
<organism evidence="2 3">
    <name type="scientific">Starkeya nomas</name>
    <dbReference type="NCBI Taxonomy" id="2666134"/>
    <lineage>
        <taxon>Bacteria</taxon>
        <taxon>Pseudomonadati</taxon>
        <taxon>Pseudomonadota</taxon>
        <taxon>Alphaproteobacteria</taxon>
        <taxon>Hyphomicrobiales</taxon>
        <taxon>Xanthobacteraceae</taxon>
        <taxon>Starkeya</taxon>
    </lineage>
</organism>
<dbReference type="RefSeq" id="WP_159598684.1">
    <property type="nucleotide sequence ID" value="NZ_CACSAS010000001.1"/>
</dbReference>